<dbReference type="EMBL" id="KQ947422">
    <property type="protein sequence ID" value="KUJ13190.1"/>
    <property type="molecule type" value="Genomic_DNA"/>
</dbReference>
<name>A0A194WZ07_MOLSC</name>
<evidence type="ECO:0000313" key="2">
    <source>
        <dbReference type="Proteomes" id="UP000070700"/>
    </source>
</evidence>
<accession>A0A194WZ07</accession>
<evidence type="ECO:0000313" key="1">
    <source>
        <dbReference type="EMBL" id="KUJ13190.1"/>
    </source>
</evidence>
<dbReference type="GeneID" id="28815164"/>
<sequence length="329" mass="36890">MEIQEGESQGLEGSVAVYYVYVDDDVGNSWLAGTDSWKTVCAIQLPSVGYASLRFGRSSEDRHSADEVAQSKLVFENLQTAHRCVVRDTKYWEDRLTGDQDPSDNFVDQTGEMEEQIEHDCDIEDKWARRHDADNSVSPTSSENSAANKFGVWQCPPALNDNSSISETWNDSRSFESFANKVHTNSGGSAIYSGVESDKRLSLVENVPPWSMNAAADPFVDTWFEEDIYSDDADVVPAGLERIGSQLPHIRSQSGDIDNRQRNFELPETFSNPFDTSLPLPDISPEDDSPGTLLYRDTYQNLLAYIAPRRQLPKPLSHYSLHYICENGI</sequence>
<gene>
    <name evidence="1" type="ORF">LY89DRAFT_154001</name>
</gene>
<dbReference type="AlphaFoldDB" id="A0A194WZ07"/>
<protein>
    <submittedName>
        <fullName evidence="1">Uncharacterized protein</fullName>
    </submittedName>
</protein>
<reference evidence="1 2" key="1">
    <citation type="submission" date="2015-10" db="EMBL/GenBank/DDBJ databases">
        <title>Full genome of DAOMC 229536 Phialocephala scopiformis, a fungal endophyte of spruce producing the potent anti-insectan compound rugulosin.</title>
        <authorList>
            <consortium name="DOE Joint Genome Institute"/>
            <person name="Walker A.K."/>
            <person name="Frasz S.L."/>
            <person name="Seifert K.A."/>
            <person name="Miller J.D."/>
            <person name="Mondo S.J."/>
            <person name="Labutti K."/>
            <person name="Lipzen A."/>
            <person name="Dockter R."/>
            <person name="Kennedy M."/>
            <person name="Grigoriev I.V."/>
            <person name="Spatafora J.W."/>
        </authorList>
    </citation>
    <scope>NUCLEOTIDE SEQUENCE [LARGE SCALE GENOMIC DNA]</scope>
    <source>
        <strain evidence="1 2">CBS 120377</strain>
    </source>
</reference>
<keyword evidence="2" id="KW-1185">Reference proteome</keyword>
<dbReference type="KEGG" id="psco:LY89DRAFT_154001"/>
<proteinExistence type="predicted"/>
<dbReference type="Proteomes" id="UP000070700">
    <property type="component" value="Unassembled WGS sequence"/>
</dbReference>
<organism evidence="1 2">
    <name type="scientific">Mollisia scopiformis</name>
    <name type="common">Conifer needle endophyte fungus</name>
    <name type="synonym">Phialocephala scopiformis</name>
    <dbReference type="NCBI Taxonomy" id="149040"/>
    <lineage>
        <taxon>Eukaryota</taxon>
        <taxon>Fungi</taxon>
        <taxon>Dikarya</taxon>
        <taxon>Ascomycota</taxon>
        <taxon>Pezizomycotina</taxon>
        <taxon>Leotiomycetes</taxon>
        <taxon>Helotiales</taxon>
        <taxon>Mollisiaceae</taxon>
        <taxon>Mollisia</taxon>
    </lineage>
</organism>
<dbReference type="InParanoid" id="A0A194WZ07"/>
<dbReference type="RefSeq" id="XP_018067545.1">
    <property type="nucleotide sequence ID" value="XM_018205438.1"/>
</dbReference>